<dbReference type="SMART" id="SM00476">
    <property type="entry name" value="DNaseIc"/>
    <property type="match status" value="1"/>
</dbReference>
<feature type="domain" description="Helix-hairpin-helix DNA-binding motif class 1" evidence="3">
    <location>
        <begin position="113"/>
        <end position="132"/>
    </location>
</feature>
<dbReference type="CDD" id="cd10283">
    <property type="entry name" value="MnuA_DNase1-like"/>
    <property type="match status" value="1"/>
</dbReference>
<organism evidence="4 5">
    <name type="scientific">Bremia lactucae</name>
    <name type="common">Lettuce downy mildew</name>
    <dbReference type="NCBI Taxonomy" id="4779"/>
    <lineage>
        <taxon>Eukaryota</taxon>
        <taxon>Sar</taxon>
        <taxon>Stramenopiles</taxon>
        <taxon>Oomycota</taxon>
        <taxon>Peronosporomycetes</taxon>
        <taxon>Peronosporales</taxon>
        <taxon>Peronosporaceae</taxon>
        <taxon>Bremia</taxon>
    </lineage>
</organism>
<dbReference type="Gene3D" id="3.60.10.10">
    <property type="entry name" value="Endonuclease/exonuclease/phosphatase"/>
    <property type="match status" value="1"/>
</dbReference>
<dbReference type="KEGG" id="blac:94343825"/>
<evidence type="ECO:0000259" key="3">
    <source>
        <dbReference type="SMART" id="SM00278"/>
    </source>
</evidence>
<evidence type="ECO:0000256" key="1">
    <source>
        <dbReference type="ARBA" id="ARBA00007359"/>
    </source>
</evidence>
<dbReference type="InterPro" id="IPR016202">
    <property type="entry name" value="DNase_I"/>
</dbReference>
<dbReference type="InterPro" id="IPR036691">
    <property type="entry name" value="Endo/exonu/phosph_ase_sf"/>
</dbReference>
<evidence type="ECO:0000313" key="4">
    <source>
        <dbReference type="EMBL" id="TDH67531.1"/>
    </source>
</evidence>
<accession>A0A976IDB4</accession>
<protein>
    <recommendedName>
        <fullName evidence="2">Endonuclease/exonuclease/phosphatase family domain-containing protein 1</fullName>
    </recommendedName>
</protein>
<feature type="domain" description="Helix-hairpin-helix DNA-binding motif class 1" evidence="3">
    <location>
        <begin position="9"/>
        <end position="28"/>
    </location>
</feature>
<dbReference type="RefSeq" id="XP_067817030.1">
    <property type="nucleotide sequence ID" value="XM_067958154.1"/>
</dbReference>
<dbReference type="SUPFAM" id="SSF56219">
    <property type="entry name" value="DNase I-like"/>
    <property type="match status" value="1"/>
</dbReference>
<name>A0A976IDB4_BRELC</name>
<dbReference type="Pfam" id="PF03372">
    <property type="entry name" value="Exo_endo_phos"/>
    <property type="match status" value="1"/>
</dbReference>
<sequence>MNLNTATLCDLQQLPGVGCVTARLIVESRPFTSVKDLVRVHGIGPVKFAAISAAKQIYVDDESLENNANTMHQTKAIKVDLNGASKRQLQQLKGVGPILAQRIIDARPFHRNEDVLAVKGISIKSYLRMQGEVFVKDYLNCMRKCDSNDVNSEENFRKKIREAPRGRAIESDVREHLFSTWNHGCVRESALLVASWNIRNISRRKEFHLLQRIANILDEFDVVALQEVRDLIVLKKLKTMLPGWDYIVSATVGPEILGTKRRVERYAFFYRRCAVKLVKKCSLLESRRDAMMRQPCVATFRATQSLHSQKLDITLINVHVSFGNKESRHAEIAEINRLAKAFEASDPIKRVIILGDFNLSPQDLLKSLGKHKKALILAPQSTTVFNKLYDNIWIDRFDITDADGDEEFNYIVDSGVLRIDWRHYPLSKSDHLFIQNPIDAMLPRLQTYMARVQCSYELSDHCPVWIAIAAASKRYIGDG</sequence>
<keyword evidence="5" id="KW-1185">Reference proteome</keyword>
<dbReference type="Proteomes" id="UP000294530">
    <property type="component" value="Unassembled WGS sequence"/>
</dbReference>
<dbReference type="SMART" id="SM00278">
    <property type="entry name" value="HhH1"/>
    <property type="match status" value="4"/>
</dbReference>
<dbReference type="GeneID" id="94343825"/>
<dbReference type="InterPro" id="IPR005135">
    <property type="entry name" value="Endo/exonuclease/phosphatase"/>
</dbReference>
<dbReference type="OrthoDB" id="6237065at2759"/>
<feature type="domain" description="Helix-hairpin-helix DNA-binding motif class 1" evidence="3">
    <location>
        <begin position="35"/>
        <end position="54"/>
    </location>
</feature>
<proteinExistence type="inferred from homology"/>
<dbReference type="Pfam" id="PF12836">
    <property type="entry name" value="HHH_3"/>
    <property type="match status" value="2"/>
</dbReference>
<dbReference type="SUPFAM" id="SSF81585">
    <property type="entry name" value="PsbU/PolX domain-like"/>
    <property type="match status" value="2"/>
</dbReference>
<comment type="similarity">
    <text evidence="1">Belongs to the DNase I family.</text>
</comment>
<comment type="caution">
    <text evidence="4">The sequence shown here is derived from an EMBL/GenBank/DDBJ whole genome shotgun (WGS) entry which is preliminary data.</text>
</comment>
<dbReference type="InterPro" id="IPR051675">
    <property type="entry name" value="Endo/Exo/Phosphatase_dom_1"/>
</dbReference>
<dbReference type="EMBL" id="SHOA02000014">
    <property type="protein sequence ID" value="TDH67531.1"/>
    <property type="molecule type" value="Genomic_DNA"/>
</dbReference>
<evidence type="ECO:0000256" key="2">
    <source>
        <dbReference type="ARBA" id="ARBA00015260"/>
    </source>
</evidence>
<gene>
    <name evidence="4" type="ORF">CCR75_000046</name>
</gene>
<dbReference type="GO" id="GO:0003677">
    <property type="term" value="F:DNA binding"/>
    <property type="evidence" value="ECO:0007669"/>
    <property type="project" value="InterPro"/>
</dbReference>
<reference evidence="4 5" key="1">
    <citation type="journal article" date="2021" name="Genome Biol.">
        <title>AFLAP: assembly-free linkage analysis pipeline using k-mers from genome sequencing data.</title>
        <authorList>
            <person name="Fletcher K."/>
            <person name="Zhang L."/>
            <person name="Gil J."/>
            <person name="Han R."/>
            <person name="Cavanaugh K."/>
            <person name="Michelmore R."/>
        </authorList>
    </citation>
    <scope>NUCLEOTIDE SEQUENCE [LARGE SCALE GENOMIC DNA]</scope>
    <source>
        <strain evidence="4 5">SF5</strain>
    </source>
</reference>
<dbReference type="Gene3D" id="1.10.150.320">
    <property type="entry name" value="Photosystem II 12 kDa extrinsic protein"/>
    <property type="match status" value="2"/>
</dbReference>
<dbReference type="PANTHER" id="PTHR21180:SF32">
    <property type="entry name" value="ENDONUCLEASE_EXONUCLEASE_PHOSPHATASE FAMILY DOMAIN-CONTAINING PROTEIN 1"/>
    <property type="match status" value="1"/>
</dbReference>
<dbReference type="AlphaFoldDB" id="A0A976IDB4"/>
<dbReference type="GO" id="GO:0006308">
    <property type="term" value="P:DNA catabolic process"/>
    <property type="evidence" value="ECO:0007669"/>
    <property type="project" value="InterPro"/>
</dbReference>
<dbReference type="PANTHER" id="PTHR21180">
    <property type="entry name" value="ENDONUCLEASE/EXONUCLEASE/PHOSPHATASE FAMILY DOMAIN-CONTAINING PROTEIN 1"/>
    <property type="match status" value="1"/>
</dbReference>
<feature type="domain" description="Helix-hairpin-helix DNA-binding motif class 1" evidence="3">
    <location>
        <begin position="87"/>
        <end position="106"/>
    </location>
</feature>
<evidence type="ECO:0000313" key="5">
    <source>
        <dbReference type="Proteomes" id="UP000294530"/>
    </source>
</evidence>
<dbReference type="InterPro" id="IPR003583">
    <property type="entry name" value="Hlx-hairpin-Hlx_DNA-bd_motif"/>
</dbReference>
<dbReference type="GO" id="GO:0006281">
    <property type="term" value="P:DNA repair"/>
    <property type="evidence" value="ECO:0007669"/>
    <property type="project" value="InterPro"/>
</dbReference>
<dbReference type="GO" id="GO:0004536">
    <property type="term" value="F:DNA nuclease activity"/>
    <property type="evidence" value="ECO:0007669"/>
    <property type="project" value="InterPro"/>
</dbReference>